<proteinExistence type="inferred from homology"/>
<protein>
    <submittedName>
        <fullName evidence="4">SDR family oxidoreductase</fullName>
    </submittedName>
</protein>
<dbReference type="CDD" id="cd05233">
    <property type="entry name" value="SDR_c"/>
    <property type="match status" value="1"/>
</dbReference>
<dbReference type="InterPro" id="IPR002347">
    <property type="entry name" value="SDR_fam"/>
</dbReference>
<dbReference type="WBParaSite" id="L893_g7545.t1">
    <property type="protein sequence ID" value="L893_g7545.t1"/>
    <property type="gene ID" value="L893_g7545"/>
</dbReference>
<dbReference type="SUPFAM" id="SSF51735">
    <property type="entry name" value="NAD(P)-binding Rossmann-fold domains"/>
    <property type="match status" value="1"/>
</dbReference>
<dbReference type="GO" id="GO:0016020">
    <property type="term" value="C:membrane"/>
    <property type="evidence" value="ECO:0007669"/>
    <property type="project" value="TreeGrafter"/>
</dbReference>
<dbReference type="PANTHER" id="PTHR44196:SF1">
    <property type="entry name" value="DEHYDROGENASE_REDUCTASE SDR FAMILY MEMBER 7B"/>
    <property type="match status" value="1"/>
</dbReference>
<sequence length="241" mass="26108">MNIMIVGASMGLGRALMDGLAQDGNTLYGVARRPPSALTSSLHPDASARQHWISADLSQPDAAGQLATACPESLDVLIYNLGIWEDTAFSEEYDFLSQSDLAIRRLVDVNLTGALLAIRHLLPHLLRSKQPRLILTGSTSGLRQSGRPEVAFGATKFALNGLADSLREGYRDQGLAVTCLQLGYLNTEDGLDVPLHTAAERDQGETIPVHDVLTIVRSLLQLSPASFIRELTLPALRDPRF</sequence>
<comment type="similarity">
    <text evidence="1">Belongs to the short-chain dehydrogenases/reductases (SDR) family.</text>
</comment>
<dbReference type="Pfam" id="PF00106">
    <property type="entry name" value="adh_short"/>
    <property type="match status" value="1"/>
</dbReference>
<name>A0A1I8ANX6_9BILA</name>
<dbReference type="PANTHER" id="PTHR44196">
    <property type="entry name" value="DEHYDROGENASE/REDUCTASE SDR FAMILY MEMBER 7B"/>
    <property type="match status" value="1"/>
</dbReference>
<dbReference type="Proteomes" id="UP000095287">
    <property type="component" value="Unplaced"/>
</dbReference>
<dbReference type="PRINTS" id="PR00081">
    <property type="entry name" value="GDHRDH"/>
</dbReference>
<dbReference type="InterPro" id="IPR036291">
    <property type="entry name" value="NAD(P)-bd_dom_sf"/>
</dbReference>
<evidence type="ECO:0000256" key="2">
    <source>
        <dbReference type="ARBA" id="ARBA00023002"/>
    </source>
</evidence>
<dbReference type="Gene3D" id="3.40.50.720">
    <property type="entry name" value="NAD(P)-binding Rossmann-like Domain"/>
    <property type="match status" value="1"/>
</dbReference>
<reference evidence="4" key="1">
    <citation type="submission" date="2016-11" db="UniProtKB">
        <authorList>
            <consortium name="WormBaseParasite"/>
        </authorList>
    </citation>
    <scope>IDENTIFICATION</scope>
</reference>
<evidence type="ECO:0000313" key="3">
    <source>
        <dbReference type="Proteomes" id="UP000095287"/>
    </source>
</evidence>
<accession>A0A1I8ANX6</accession>
<evidence type="ECO:0000313" key="4">
    <source>
        <dbReference type="WBParaSite" id="L893_g7545.t1"/>
    </source>
</evidence>
<keyword evidence="2" id="KW-0560">Oxidoreductase</keyword>
<dbReference type="GO" id="GO:0016491">
    <property type="term" value="F:oxidoreductase activity"/>
    <property type="evidence" value="ECO:0007669"/>
    <property type="project" value="UniProtKB-KW"/>
</dbReference>
<evidence type="ECO:0000256" key="1">
    <source>
        <dbReference type="ARBA" id="ARBA00006484"/>
    </source>
</evidence>
<keyword evidence="3" id="KW-1185">Reference proteome</keyword>
<organism evidence="3 4">
    <name type="scientific">Steinernema glaseri</name>
    <dbReference type="NCBI Taxonomy" id="37863"/>
    <lineage>
        <taxon>Eukaryota</taxon>
        <taxon>Metazoa</taxon>
        <taxon>Ecdysozoa</taxon>
        <taxon>Nematoda</taxon>
        <taxon>Chromadorea</taxon>
        <taxon>Rhabditida</taxon>
        <taxon>Tylenchina</taxon>
        <taxon>Panagrolaimomorpha</taxon>
        <taxon>Strongyloidoidea</taxon>
        <taxon>Steinernematidae</taxon>
        <taxon>Steinernema</taxon>
    </lineage>
</organism>
<dbReference type="AlphaFoldDB" id="A0A1I8ANX6"/>